<dbReference type="SFLD" id="SFLDS00003">
    <property type="entry name" value="Haloacid_Dehalogenase"/>
    <property type="match status" value="1"/>
</dbReference>
<keyword evidence="2" id="KW-0378">Hydrolase</keyword>
<dbReference type="PANTHER" id="PTHR43611">
    <property type="entry name" value="ALPHA-D-GLUCOSE 1-PHOSPHATE PHOSPHATASE"/>
    <property type="match status" value="1"/>
</dbReference>
<dbReference type="EMBL" id="CP002541">
    <property type="protein sequence ID" value="ADY12994.1"/>
    <property type="molecule type" value="Genomic_DNA"/>
</dbReference>
<dbReference type="GO" id="GO:0016787">
    <property type="term" value="F:hydrolase activity"/>
    <property type="evidence" value="ECO:0007669"/>
    <property type="project" value="UniProtKB-KW"/>
</dbReference>
<dbReference type="Pfam" id="PF00702">
    <property type="entry name" value="Hydrolase"/>
    <property type="match status" value="1"/>
</dbReference>
<dbReference type="InterPro" id="IPR023214">
    <property type="entry name" value="HAD_sf"/>
</dbReference>
<protein>
    <submittedName>
        <fullName evidence="2">HAD-superfamily hydrolase, subfamily IA, variant 3</fullName>
    </submittedName>
</protein>
<proteinExistence type="predicted"/>
<accession>F0RVK2</accession>
<feature type="chain" id="PRO_5003255623" evidence="1">
    <location>
        <begin position="18"/>
        <end position="217"/>
    </location>
</feature>
<name>F0RVK2_SPHGB</name>
<dbReference type="CDD" id="cd02603">
    <property type="entry name" value="HAD_sEH-N_like"/>
    <property type="match status" value="1"/>
</dbReference>
<dbReference type="PANTHER" id="PTHR43611:SF3">
    <property type="entry name" value="FLAVIN MONONUCLEOTIDE HYDROLASE 1, CHLOROPLATIC"/>
    <property type="match status" value="1"/>
</dbReference>
<keyword evidence="3" id="KW-1185">Reference proteome</keyword>
<sequence>MKLFAMLSSLSMNTNFALIMVDMGGVLALHTDTGMEKLLLRDFGLQEYDSFSELDPTLPDLLQEHSKNCITEEQMWERFTQKTGIVVPPYKGSLWAKYFQPELDQAMLQLLSELKQNGYRVVCATNTEAAHYEHHKTMQHYAVFDTVYASCEIGKAKPEPEFFTHILQCENVQGEQVIFIDDNAKNCEVASSLGIRAYHYEDISDLRWALLDMEMIQ</sequence>
<evidence type="ECO:0000313" key="2">
    <source>
        <dbReference type="EMBL" id="ADY12994.1"/>
    </source>
</evidence>
<dbReference type="Proteomes" id="UP000008466">
    <property type="component" value="Chromosome"/>
</dbReference>
<dbReference type="InterPro" id="IPR036412">
    <property type="entry name" value="HAD-like_sf"/>
</dbReference>
<dbReference type="Gene3D" id="1.10.150.240">
    <property type="entry name" value="Putative phosphatase, domain 2"/>
    <property type="match status" value="1"/>
</dbReference>
<dbReference type="AlphaFoldDB" id="F0RVK2"/>
<dbReference type="InterPro" id="IPR023198">
    <property type="entry name" value="PGP-like_dom2"/>
</dbReference>
<keyword evidence="1" id="KW-0732">Signal</keyword>
<dbReference type="SUPFAM" id="SSF56784">
    <property type="entry name" value="HAD-like"/>
    <property type="match status" value="1"/>
</dbReference>
<dbReference type="STRING" id="158189.SpiBuddy_1169"/>
<dbReference type="KEGG" id="sbu:SpiBuddy_1169"/>
<gene>
    <name evidence="2" type="ordered locus">SpiBuddy_1169</name>
</gene>
<dbReference type="NCBIfam" id="TIGR01509">
    <property type="entry name" value="HAD-SF-IA-v3"/>
    <property type="match status" value="1"/>
</dbReference>
<reference evidence="3" key="1">
    <citation type="submission" date="2011-02" db="EMBL/GenBank/DDBJ databases">
        <title>Complete sequence of Spirochaeta sp. Buddy.</title>
        <authorList>
            <person name="Lucas S."/>
            <person name="Copeland A."/>
            <person name="Lapidus A."/>
            <person name="Cheng J.-F."/>
            <person name="Goodwin L."/>
            <person name="Pitluck S."/>
            <person name="Zeytun A."/>
            <person name="Detter J.C."/>
            <person name="Han C."/>
            <person name="Tapia R."/>
            <person name="Land M."/>
            <person name="Hauser L."/>
            <person name="Kyrpides N."/>
            <person name="Ivanova N."/>
            <person name="Mikhailova N."/>
            <person name="Pagani I."/>
            <person name="Ritalahti K.M."/>
            <person name="Loeffler F.E."/>
            <person name="Woyke T."/>
        </authorList>
    </citation>
    <scope>NUCLEOTIDE SEQUENCE [LARGE SCALE GENOMIC DNA]</scope>
    <source>
        <strain evidence="3">ATCC BAA-1886 / DSM 22777 / Buddy</strain>
    </source>
</reference>
<dbReference type="SFLD" id="SFLDG01129">
    <property type="entry name" value="C1.5:_HAD__Beta-PGM__Phosphata"/>
    <property type="match status" value="1"/>
</dbReference>
<dbReference type="InterPro" id="IPR006439">
    <property type="entry name" value="HAD-SF_hydro_IA"/>
</dbReference>
<dbReference type="Gene3D" id="3.40.50.1000">
    <property type="entry name" value="HAD superfamily/HAD-like"/>
    <property type="match status" value="1"/>
</dbReference>
<evidence type="ECO:0000313" key="3">
    <source>
        <dbReference type="Proteomes" id="UP000008466"/>
    </source>
</evidence>
<organism evidence="2 3">
    <name type="scientific">Sphaerochaeta globosa (strain ATCC BAA-1886 / DSM 22777 / Buddy)</name>
    <name type="common">Spirochaeta sp. (strain Buddy)</name>
    <dbReference type="NCBI Taxonomy" id="158189"/>
    <lineage>
        <taxon>Bacteria</taxon>
        <taxon>Pseudomonadati</taxon>
        <taxon>Spirochaetota</taxon>
        <taxon>Spirochaetia</taxon>
        <taxon>Spirochaetales</taxon>
        <taxon>Sphaerochaetaceae</taxon>
        <taxon>Sphaerochaeta</taxon>
    </lineage>
</organism>
<feature type="signal peptide" evidence="1">
    <location>
        <begin position="1"/>
        <end position="17"/>
    </location>
</feature>
<evidence type="ECO:0000256" key="1">
    <source>
        <dbReference type="SAM" id="SignalP"/>
    </source>
</evidence>
<dbReference type="eggNOG" id="COG1011">
    <property type="taxonomic scope" value="Bacteria"/>
</dbReference>
<dbReference type="HOGENOM" id="CLU_045011_9_5_12"/>